<dbReference type="Gene3D" id="3.40.50.300">
    <property type="entry name" value="P-loop containing nucleotide triphosphate hydrolases"/>
    <property type="match status" value="1"/>
</dbReference>
<evidence type="ECO:0000256" key="3">
    <source>
        <dbReference type="ARBA" id="ARBA00022840"/>
    </source>
</evidence>
<keyword evidence="6" id="KW-1185">Reference proteome</keyword>
<dbReference type="SMART" id="SM00382">
    <property type="entry name" value="AAA"/>
    <property type="match status" value="1"/>
</dbReference>
<name>A0A0X3TU95_9RHOB</name>
<dbReference type="STRING" id="1685378.AVO44_08445"/>
<dbReference type="InterPro" id="IPR003593">
    <property type="entry name" value="AAA+_ATPase"/>
</dbReference>
<accession>A0A0X3TU95</accession>
<dbReference type="OrthoDB" id="9786950at2"/>
<dbReference type="PROSITE" id="PS00211">
    <property type="entry name" value="ABC_TRANSPORTER_1"/>
    <property type="match status" value="1"/>
</dbReference>
<reference evidence="6" key="1">
    <citation type="submission" date="2015-12" db="EMBL/GenBank/DDBJ databases">
        <authorList>
            <person name="Zhang G."/>
            <person name="Stingl U."/>
        </authorList>
    </citation>
    <scope>NUCLEOTIDE SEQUENCE [LARGE SCALE GENOMIC DNA]</scope>
    <source>
        <strain evidence="6">ZGT108</strain>
    </source>
</reference>
<dbReference type="InterPro" id="IPR025662">
    <property type="entry name" value="Sigma_54_int_dom_ATP-bd_1"/>
</dbReference>
<dbReference type="InterPro" id="IPR015854">
    <property type="entry name" value="ABC_transpr_LolD-like"/>
</dbReference>
<keyword evidence="3 5" id="KW-0067">ATP-binding</keyword>
<keyword evidence="1" id="KW-0813">Transport</keyword>
<comment type="caution">
    <text evidence="5">The sequence shown here is derived from an EMBL/GenBank/DDBJ whole genome shotgun (WGS) entry which is preliminary data.</text>
</comment>
<organism evidence="5 6">
    <name type="scientific">Ruegeria profundi</name>
    <dbReference type="NCBI Taxonomy" id="1685378"/>
    <lineage>
        <taxon>Bacteria</taxon>
        <taxon>Pseudomonadati</taxon>
        <taxon>Pseudomonadota</taxon>
        <taxon>Alphaproteobacteria</taxon>
        <taxon>Rhodobacterales</taxon>
        <taxon>Roseobacteraceae</taxon>
        <taxon>Ruegeria</taxon>
    </lineage>
</organism>
<gene>
    <name evidence="5" type="ORF">AVO44_08445</name>
</gene>
<dbReference type="Pfam" id="PF00005">
    <property type="entry name" value="ABC_tran"/>
    <property type="match status" value="1"/>
</dbReference>
<dbReference type="PANTHER" id="PTHR24220:SF611">
    <property type="entry name" value="ATP-BINDING COMPONENT OF ABC TRANSPORTER-RELATED"/>
    <property type="match status" value="1"/>
</dbReference>
<dbReference type="InterPro" id="IPR017871">
    <property type="entry name" value="ABC_transporter-like_CS"/>
</dbReference>
<keyword evidence="2" id="KW-0547">Nucleotide-binding</keyword>
<dbReference type="GO" id="GO:0022857">
    <property type="term" value="F:transmembrane transporter activity"/>
    <property type="evidence" value="ECO:0007669"/>
    <property type="project" value="TreeGrafter"/>
</dbReference>
<dbReference type="EMBL" id="LQBP01000004">
    <property type="protein sequence ID" value="KUJ79257.1"/>
    <property type="molecule type" value="Genomic_DNA"/>
</dbReference>
<dbReference type="CDD" id="cd03255">
    <property type="entry name" value="ABC_MJ0796_LolCDE_FtsE"/>
    <property type="match status" value="1"/>
</dbReference>
<dbReference type="PROSITE" id="PS50893">
    <property type="entry name" value="ABC_TRANSPORTER_2"/>
    <property type="match status" value="1"/>
</dbReference>
<proteinExistence type="predicted"/>
<dbReference type="GO" id="GO:0016887">
    <property type="term" value="F:ATP hydrolysis activity"/>
    <property type="evidence" value="ECO:0007669"/>
    <property type="project" value="InterPro"/>
</dbReference>
<dbReference type="GO" id="GO:0005886">
    <property type="term" value="C:plasma membrane"/>
    <property type="evidence" value="ECO:0007669"/>
    <property type="project" value="TreeGrafter"/>
</dbReference>
<dbReference type="Proteomes" id="UP000053690">
    <property type="component" value="Unassembled WGS sequence"/>
</dbReference>
<dbReference type="SUPFAM" id="SSF52540">
    <property type="entry name" value="P-loop containing nucleoside triphosphate hydrolases"/>
    <property type="match status" value="1"/>
</dbReference>
<dbReference type="PANTHER" id="PTHR24220">
    <property type="entry name" value="IMPORT ATP-BINDING PROTEIN"/>
    <property type="match status" value="1"/>
</dbReference>
<evidence type="ECO:0000313" key="5">
    <source>
        <dbReference type="EMBL" id="KUJ79257.1"/>
    </source>
</evidence>
<protein>
    <submittedName>
        <fullName evidence="5">Methionine ABC transporter ATP-binding protein</fullName>
    </submittedName>
</protein>
<dbReference type="AlphaFoldDB" id="A0A0X3TU95"/>
<evidence type="ECO:0000256" key="2">
    <source>
        <dbReference type="ARBA" id="ARBA00022741"/>
    </source>
</evidence>
<dbReference type="InterPro" id="IPR017911">
    <property type="entry name" value="MacB-like_ATP-bd"/>
</dbReference>
<evidence type="ECO:0000256" key="1">
    <source>
        <dbReference type="ARBA" id="ARBA00022448"/>
    </source>
</evidence>
<sequence length="235" mass="25266">MNLRRDDPILNMSGVRFQWPGRTSFALNVPAFCLQRGETVLLLGESGSGKSTLLSLICGTLQTGTGTIAVSGTDLAALSGAGRDRLRAEQIGVIFQQFNLLPFATVSDNILLPLRFAPNRRSRTKMPFEEATRLCRSLGLPDDLLGQRAASLSVGQQQRVAVARALIGQPPLMIADEPTSSLDAGSQNAFLDLMFGQLGEIGASLLMVSHDPRLGDRFDRVVELSDIAMIEGRAA</sequence>
<dbReference type="PROSITE" id="PS00675">
    <property type="entry name" value="SIGMA54_INTERACT_1"/>
    <property type="match status" value="1"/>
</dbReference>
<dbReference type="RefSeq" id="WP_068335400.1">
    <property type="nucleotide sequence ID" value="NZ_LQBP01000004.1"/>
</dbReference>
<evidence type="ECO:0000259" key="4">
    <source>
        <dbReference type="PROSITE" id="PS50893"/>
    </source>
</evidence>
<evidence type="ECO:0000313" key="6">
    <source>
        <dbReference type="Proteomes" id="UP000053690"/>
    </source>
</evidence>
<dbReference type="InterPro" id="IPR003439">
    <property type="entry name" value="ABC_transporter-like_ATP-bd"/>
</dbReference>
<feature type="domain" description="ABC transporter" evidence="4">
    <location>
        <begin position="10"/>
        <end position="235"/>
    </location>
</feature>
<dbReference type="GO" id="GO:0005524">
    <property type="term" value="F:ATP binding"/>
    <property type="evidence" value="ECO:0007669"/>
    <property type="project" value="UniProtKB-KW"/>
</dbReference>
<dbReference type="InterPro" id="IPR027417">
    <property type="entry name" value="P-loop_NTPase"/>
</dbReference>